<dbReference type="InterPro" id="IPR052709">
    <property type="entry name" value="Transposase-MT_Hybrid"/>
</dbReference>
<evidence type="ECO:0000256" key="1">
    <source>
        <dbReference type="SAM" id="MobiDB-lite"/>
    </source>
</evidence>
<dbReference type="OMA" id="NTANKDW"/>
<dbReference type="InParanoid" id="A0A067R969"/>
<dbReference type="AlphaFoldDB" id="A0A067R969"/>
<feature type="region of interest" description="Disordered" evidence="1">
    <location>
        <begin position="1"/>
        <end position="49"/>
    </location>
</feature>
<protein>
    <recommendedName>
        <fullName evidence="4">Histone-lysine N-methyltransferase SETMAR</fullName>
    </recommendedName>
</protein>
<gene>
    <name evidence="2" type="ORF">L798_07040</name>
</gene>
<dbReference type="PANTHER" id="PTHR46060:SF1">
    <property type="entry name" value="MARINER MOS1 TRANSPOSASE-LIKE PROTEIN"/>
    <property type="match status" value="1"/>
</dbReference>
<dbReference type="Proteomes" id="UP000027135">
    <property type="component" value="Unassembled WGS sequence"/>
</dbReference>
<dbReference type="EMBL" id="KK852658">
    <property type="protein sequence ID" value="KDR19149.1"/>
    <property type="molecule type" value="Genomic_DNA"/>
</dbReference>
<keyword evidence="3" id="KW-1185">Reference proteome</keyword>
<dbReference type="PANTHER" id="PTHR46060">
    <property type="entry name" value="MARINER MOS1 TRANSPOSASE-LIKE PROTEIN"/>
    <property type="match status" value="1"/>
</dbReference>
<dbReference type="STRING" id="136037.A0A067R969"/>
<organism evidence="2 3">
    <name type="scientific">Zootermopsis nevadensis</name>
    <name type="common">Dampwood termite</name>
    <dbReference type="NCBI Taxonomy" id="136037"/>
    <lineage>
        <taxon>Eukaryota</taxon>
        <taxon>Metazoa</taxon>
        <taxon>Ecdysozoa</taxon>
        <taxon>Arthropoda</taxon>
        <taxon>Hexapoda</taxon>
        <taxon>Insecta</taxon>
        <taxon>Pterygota</taxon>
        <taxon>Neoptera</taxon>
        <taxon>Polyneoptera</taxon>
        <taxon>Dictyoptera</taxon>
        <taxon>Blattodea</taxon>
        <taxon>Blattoidea</taxon>
        <taxon>Termitoidae</taxon>
        <taxon>Termopsidae</taxon>
        <taxon>Zootermopsis</taxon>
    </lineage>
</organism>
<name>A0A067R969_ZOONE</name>
<proteinExistence type="predicted"/>
<evidence type="ECO:0008006" key="4">
    <source>
        <dbReference type="Google" id="ProtNLM"/>
    </source>
</evidence>
<sequence length="104" mass="11958">MRLQKVYGEDTVDRSTVSRWAQRTSGKGGHGNIRDLPRSSRPQSARTDANVERVNNMIMTDRRINVTQLSLRMDIAEASVCRILEQLGFSKVCARWVPRRRTQN</sequence>
<evidence type="ECO:0000313" key="3">
    <source>
        <dbReference type="Proteomes" id="UP000027135"/>
    </source>
</evidence>
<accession>A0A067R969</accession>
<evidence type="ECO:0000313" key="2">
    <source>
        <dbReference type="EMBL" id="KDR19149.1"/>
    </source>
</evidence>
<reference evidence="2 3" key="1">
    <citation type="journal article" date="2014" name="Nat. Commun.">
        <title>Molecular traces of alternative social organization in a termite genome.</title>
        <authorList>
            <person name="Terrapon N."/>
            <person name="Li C."/>
            <person name="Robertson H.M."/>
            <person name="Ji L."/>
            <person name="Meng X."/>
            <person name="Booth W."/>
            <person name="Chen Z."/>
            <person name="Childers C.P."/>
            <person name="Glastad K.M."/>
            <person name="Gokhale K."/>
            <person name="Gowin J."/>
            <person name="Gronenberg W."/>
            <person name="Hermansen R.A."/>
            <person name="Hu H."/>
            <person name="Hunt B.G."/>
            <person name="Huylmans A.K."/>
            <person name="Khalil S.M."/>
            <person name="Mitchell R.D."/>
            <person name="Munoz-Torres M.C."/>
            <person name="Mustard J.A."/>
            <person name="Pan H."/>
            <person name="Reese J.T."/>
            <person name="Scharf M.E."/>
            <person name="Sun F."/>
            <person name="Vogel H."/>
            <person name="Xiao J."/>
            <person name="Yang W."/>
            <person name="Yang Z."/>
            <person name="Yang Z."/>
            <person name="Zhou J."/>
            <person name="Zhu J."/>
            <person name="Brent C.S."/>
            <person name="Elsik C.G."/>
            <person name="Goodisman M.A."/>
            <person name="Liberles D.A."/>
            <person name="Roe R.M."/>
            <person name="Vargo E.L."/>
            <person name="Vilcinskas A."/>
            <person name="Wang J."/>
            <person name="Bornberg-Bauer E."/>
            <person name="Korb J."/>
            <person name="Zhang G."/>
            <person name="Liebig J."/>
        </authorList>
    </citation>
    <scope>NUCLEOTIDE SEQUENCE [LARGE SCALE GENOMIC DNA]</scope>
    <source>
        <tissue evidence="2">Whole organism</tissue>
    </source>
</reference>
<feature type="compositionally biased region" description="Polar residues" evidence="1">
    <location>
        <begin position="14"/>
        <end position="25"/>
    </location>
</feature>